<gene>
    <name evidence="1" type="ORF">Phpb_00834</name>
</gene>
<reference evidence="2" key="1">
    <citation type="submission" date="2015-11" db="EMBL/GenBank/DDBJ databases">
        <authorList>
            <person name="Tobias N.J."/>
            <person name="Mishra B."/>
            <person name="Gupta D.K."/>
            <person name="Thines M."/>
            <person name="Stinear T.P."/>
            <person name="Bode H.B."/>
        </authorList>
    </citation>
    <scope>NUCLEOTIDE SEQUENCE [LARGE SCALE GENOMIC DNA]</scope>
    <source>
        <strain evidence="2">PB45.5</strain>
    </source>
</reference>
<keyword evidence="2" id="KW-1185">Reference proteome</keyword>
<protein>
    <submittedName>
        <fullName evidence="1">Uncharacterized protein</fullName>
    </submittedName>
</protein>
<comment type="caution">
    <text evidence="1">The sequence shown here is derived from an EMBL/GenBank/DDBJ whole genome shotgun (WGS) entry which is preliminary data.</text>
</comment>
<sequence>MLKNFGTDFSIIDFTDYNQDDWLEDTPLLVIY</sequence>
<dbReference type="EMBL" id="LOIC01000018">
    <property type="protein sequence ID" value="OCA56335.1"/>
    <property type="molecule type" value="Genomic_DNA"/>
</dbReference>
<evidence type="ECO:0000313" key="2">
    <source>
        <dbReference type="Proteomes" id="UP000092665"/>
    </source>
</evidence>
<organism evidence="1 2">
    <name type="scientific">Photorhabdus namnaonensis</name>
    <dbReference type="NCBI Taxonomy" id="1851568"/>
    <lineage>
        <taxon>Bacteria</taxon>
        <taxon>Pseudomonadati</taxon>
        <taxon>Pseudomonadota</taxon>
        <taxon>Gammaproteobacteria</taxon>
        <taxon>Enterobacterales</taxon>
        <taxon>Morganellaceae</taxon>
        <taxon>Photorhabdus</taxon>
    </lineage>
</organism>
<dbReference type="AlphaFoldDB" id="A0A1B8YMH8"/>
<proteinExistence type="predicted"/>
<evidence type="ECO:0000313" key="1">
    <source>
        <dbReference type="EMBL" id="OCA56335.1"/>
    </source>
</evidence>
<dbReference type="Proteomes" id="UP000092665">
    <property type="component" value="Unassembled WGS sequence"/>
</dbReference>
<accession>A0A1B8YMH8</accession>
<name>A0A1B8YMH8_9GAMM</name>